<sequence length="1983" mass="199244">MATTLHLDPALADNEALKSALLQRLRPLAPGAAGPGALPPGWVPANGAPVGSNHSTTSSGDHHDPRQAPAADPAFGAGAEGAGRKGSDELFSMRPAAGSGTFQPAAVLQGGRAQSGSEGDDSTTPLALDAVAPAAHTAGVRTSAAAAATPPVHHVAAVNPPGLNATALTAAAAAMSLLAQGILPPQLHMLLQHQTQTYLQLHAAPLLAMSQFHPRLAHSLGGDGAGNAGQHVAGRFPQLGWACSAANGGAAYPQLGPALPRKRGRPPRAPGLRGATGSRQQAAGAEGGGNSDEDGSGDESDGGGEFGFVASERVHTLRSFQAYCRWARSLHFGLPPFGSRPNLKASPDRAESEALRTAGGRVAKHAAASAARLGTPLEALPPRVQAAVARAAAGCEPTVEEIEAEFWRIVERPVSGQLAAKPWGREAGWESNTNTVIPQVVETLYGSDLDSARHGSGFPLPPWRAPPTDQKPDDAAPLDERGRHYACHPWNINNLPRATGSVLRYIETDELITGVMVPWLYVGSAMSAFCWHVEDHALYSINYMHAGAQKVWYGVPAHASDQFEAAMRDAVPHLFAEDPLLLHRLVTHMSPTELRRRGVPVHRLVHEAGSFVITFPNAYHAGFNCGFNCAEAVNFAPVDWLPFGSDVIAKYRTQGKRNTISHDGLLIRLVSAAPAVHAAQQAAASLHGLRPASASAPAPAPPQLQEHGQQQPAIKAEPADVAQQQPAVKVEAADGQLGAQWRGAGVAAGGGAGGAPSSSIKAEAYGEGARACGAAYSVIAAAAVAGGGGRPSYSWQAGANLADVPPVAVGAAVGELTLRLEEEARRRGVAREFGVAQERPMWGHVCAKDETGVHTCTSDVDCVVCKCDLYLSAVISPDRPGAATCPEHAAKLGAPPESCVMLVRYTLEELRRLLDVALGLFPGAHAAVAAAHHRLASPPLAAIRRAGPVSKYGLPYSPPLSEADARDACLEAVCAIADQLPAGTPPCLPYDPEAGAAEGAAHGAKVGPDQQQLQPPAGLPGGPLAGAGAADAAVSAAEAASEVPGTANGTAAGMGGVGAAAEGEALGPRRSQLLEDQQTEAEEREEQRRAAEEMRAARAQRAARRNGPSPQPAVEQQAAAPAPATTSHHHHHQGPPAPGFAPVAMPMAPPPPMHPASALVMAAAGVDARRTTPAGIAALHNAALAAHLSALAAAAAPSAYAPPLAVPPVAAPPPAATPLTASAPLPSPAAPPGAASPAAPAPSPAAPMERAASLQGGGKRAGRCAGGPAGAAGGGEADRAVRPRRERRVPKHLLDTEMELAEEMQQIMAGATAAAAVQQGPASPGGARNGGGGAGARARGAGGAAQPSTSSQQGEQPPQQQEQQEQQQQQHQQQQQQQLAALRQQGSIGSEQALPAPPVAPAASGASTADAKVLPAQQQQVFSQQHHQQQQPTDAATDGTPFEAAAAATAALPYDGEAGSHVRHDELPAEMGPGPPGSCGGQGLAPPQEPLPTTGTPAPLPHDVIPVEPVAAAPPAAAAPQLADEAAAQVPPAQAGAHQQQERQRRPPQAPPQPPPPQQQQQPAAAAGGAAGRPVRKRRTALSEDMVVYGESAALFGSGAGSGPSKRRTSSTDRRATAAGGGRGAAAGAAPGAEAAAQQPKRSSECGGLAGLEDAHDTDTLESLADELRPMAAGMSPTHGLFGDLHRGATPTPASPPRGLSLPGMPSAAAQQQQQQPDAARAASGAEAAGGGASATDGARAMQGGTFIGGSNGGAGGGSGAEDGGVDEAEQLQAPQSPGLLGLHDHDDHHDHDHDGLGDHFMAEATRPMTLSASPSVSGLEPLAGRLDDGGEEGSPLAATADGAPEGGGGGAPAASEVDQRTEPAGASGAAALALGAGAGGGGAHGMLAAGPGLAAAGAGGVGMAADGDRPPTFGEAAGSLCQASQQQGYLFGAMQQSEAAAPLAAVDAFGQGPAGSGSRQGLSHLVGGGAAEWADLDDLVAL</sequence>
<feature type="compositionally biased region" description="Basic and acidic residues" evidence="3">
    <location>
        <begin position="1783"/>
        <end position="1800"/>
    </location>
</feature>
<dbReference type="Proteomes" id="UP000236333">
    <property type="component" value="Unassembled WGS sequence"/>
</dbReference>
<feature type="region of interest" description="Disordered" evidence="3">
    <location>
        <begin position="1315"/>
        <end position="1765"/>
    </location>
</feature>
<dbReference type="GO" id="GO:0141052">
    <property type="term" value="F:histone H3 demethylase activity"/>
    <property type="evidence" value="ECO:0007669"/>
    <property type="project" value="UniProtKB-ARBA"/>
</dbReference>
<feature type="compositionally biased region" description="Gly residues" evidence="3">
    <location>
        <begin position="1327"/>
        <end position="1343"/>
    </location>
</feature>
<evidence type="ECO:0000313" key="5">
    <source>
        <dbReference type="EMBL" id="PNH12084.1"/>
    </source>
</evidence>
<feature type="compositionally biased region" description="Low complexity" evidence="3">
    <location>
        <begin position="1315"/>
        <end position="1326"/>
    </location>
</feature>
<dbReference type="GO" id="GO:0046872">
    <property type="term" value="F:metal ion binding"/>
    <property type="evidence" value="ECO:0007669"/>
    <property type="project" value="UniProtKB-KW"/>
</dbReference>
<feature type="region of interest" description="Disordered" evidence="3">
    <location>
        <begin position="254"/>
        <end position="306"/>
    </location>
</feature>
<feature type="region of interest" description="Disordered" evidence="3">
    <location>
        <begin position="687"/>
        <end position="729"/>
    </location>
</feature>
<protein>
    <submittedName>
        <fullName evidence="5">Putative lysine-specific demethylase JMJ14</fullName>
    </submittedName>
</protein>
<feature type="compositionally biased region" description="Low complexity" evidence="3">
    <location>
        <begin position="1708"/>
        <end position="1727"/>
    </location>
</feature>
<keyword evidence="6" id="KW-1185">Reference proteome</keyword>
<dbReference type="GO" id="GO:0005634">
    <property type="term" value="C:nucleus"/>
    <property type="evidence" value="ECO:0007669"/>
    <property type="project" value="TreeGrafter"/>
</dbReference>
<feature type="compositionally biased region" description="Gly residues" evidence="3">
    <location>
        <begin position="1255"/>
        <end position="1275"/>
    </location>
</feature>
<feature type="compositionally biased region" description="Basic and acidic residues" evidence="3">
    <location>
        <begin position="1458"/>
        <end position="1467"/>
    </location>
</feature>
<dbReference type="GO" id="GO:0008168">
    <property type="term" value="F:methyltransferase activity"/>
    <property type="evidence" value="ECO:0007669"/>
    <property type="project" value="UniProtKB-KW"/>
</dbReference>
<feature type="compositionally biased region" description="Low complexity" evidence="3">
    <location>
        <begin position="1401"/>
        <end position="1451"/>
    </location>
</feature>
<organism evidence="5 6">
    <name type="scientific">Tetrabaena socialis</name>
    <dbReference type="NCBI Taxonomy" id="47790"/>
    <lineage>
        <taxon>Eukaryota</taxon>
        <taxon>Viridiplantae</taxon>
        <taxon>Chlorophyta</taxon>
        <taxon>core chlorophytes</taxon>
        <taxon>Chlorophyceae</taxon>
        <taxon>CS clade</taxon>
        <taxon>Chlamydomonadales</taxon>
        <taxon>Tetrabaenaceae</taxon>
        <taxon>Tetrabaena</taxon>
    </lineage>
</organism>
<dbReference type="SMART" id="SM00558">
    <property type="entry name" value="JmjC"/>
    <property type="match status" value="1"/>
</dbReference>
<keyword evidence="2" id="KW-0408">Iron</keyword>
<feature type="compositionally biased region" description="Low complexity" evidence="3">
    <location>
        <begin position="993"/>
        <end position="1016"/>
    </location>
</feature>
<feature type="region of interest" description="Disordered" evidence="3">
    <location>
        <begin position="32"/>
        <end position="102"/>
    </location>
</feature>
<dbReference type="Gene3D" id="2.60.120.650">
    <property type="entry name" value="Cupin"/>
    <property type="match status" value="1"/>
</dbReference>
<proteinExistence type="predicted"/>
<feature type="region of interest" description="Disordered" evidence="3">
    <location>
        <begin position="1812"/>
        <end position="1866"/>
    </location>
</feature>
<feature type="compositionally biased region" description="Low complexity" evidence="3">
    <location>
        <begin position="1559"/>
        <end position="1568"/>
    </location>
</feature>
<reference evidence="5 6" key="1">
    <citation type="journal article" date="2017" name="Mol. Biol. Evol.">
        <title>The 4-celled Tetrabaena socialis nuclear genome reveals the essential components for genetic control of cell number at the origin of multicellularity in the volvocine lineage.</title>
        <authorList>
            <person name="Featherston J."/>
            <person name="Arakaki Y."/>
            <person name="Hanschen E.R."/>
            <person name="Ferris P.J."/>
            <person name="Michod R.E."/>
            <person name="Olson B.J.S.C."/>
            <person name="Nozaki H."/>
            <person name="Durand P.M."/>
        </authorList>
    </citation>
    <scope>NUCLEOTIDE SEQUENCE [LARGE SCALE GENOMIC DNA]</scope>
    <source>
        <strain evidence="5 6">NIES-571</strain>
    </source>
</reference>
<gene>
    <name evidence="5" type="ORF">TSOC_001023</name>
</gene>
<feature type="compositionally biased region" description="Low complexity" evidence="3">
    <location>
        <begin position="1626"/>
        <end position="1637"/>
    </location>
</feature>
<keyword evidence="5" id="KW-0489">Methyltransferase</keyword>
<evidence type="ECO:0000259" key="4">
    <source>
        <dbReference type="PROSITE" id="PS51184"/>
    </source>
</evidence>
<dbReference type="Pfam" id="PF02928">
    <property type="entry name" value="zf-C5HC2"/>
    <property type="match status" value="1"/>
</dbReference>
<evidence type="ECO:0000256" key="3">
    <source>
        <dbReference type="SAM" id="MobiDB-lite"/>
    </source>
</evidence>
<dbReference type="GO" id="GO:0000785">
    <property type="term" value="C:chromatin"/>
    <property type="evidence" value="ECO:0007669"/>
    <property type="project" value="TreeGrafter"/>
</dbReference>
<evidence type="ECO:0000256" key="2">
    <source>
        <dbReference type="ARBA" id="ARBA00023004"/>
    </source>
</evidence>
<feature type="domain" description="JmjC" evidence="4">
    <location>
        <begin position="484"/>
        <end position="652"/>
    </location>
</feature>
<dbReference type="GO" id="GO:0032259">
    <property type="term" value="P:methylation"/>
    <property type="evidence" value="ECO:0007669"/>
    <property type="project" value="UniProtKB-KW"/>
</dbReference>
<evidence type="ECO:0000256" key="1">
    <source>
        <dbReference type="ARBA" id="ARBA00022723"/>
    </source>
</evidence>
<evidence type="ECO:0000313" key="6">
    <source>
        <dbReference type="Proteomes" id="UP000236333"/>
    </source>
</evidence>
<feature type="region of interest" description="Disordered" evidence="3">
    <location>
        <begin position="1220"/>
        <end position="1291"/>
    </location>
</feature>
<keyword evidence="1" id="KW-0479">Metal-binding</keyword>
<accession>A0A2J8AHT3</accession>
<feature type="region of interest" description="Disordered" evidence="3">
    <location>
        <begin position="1777"/>
        <end position="1800"/>
    </location>
</feature>
<feature type="compositionally biased region" description="Gly residues" evidence="3">
    <location>
        <begin position="1746"/>
        <end position="1763"/>
    </location>
</feature>
<feature type="compositionally biased region" description="Pro residues" evidence="3">
    <location>
        <begin position="1548"/>
        <end position="1558"/>
    </location>
</feature>
<dbReference type="PANTHER" id="PTHR10694">
    <property type="entry name" value="LYSINE-SPECIFIC DEMETHYLASE"/>
    <property type="match status" value="1"/>
</dbReference>
<dbReference type="OrthoDB" id="1678912at2759"/>
<keyword evidence="5" id="KW-0808">Transferase</keyword>
<dbReference type="PROSITE" id="PS51184">
    <property type="entry name" value="JMJC"/>
    <property type="match status" value="1"/>
</dbReference>
<dbReference type="SUPFAM" id="SSF51197">
    <property type="entry name" value="Clavaminate synthase-like"/>
    <property type="match status" value="1"/>
</dbReference>
<dbReference type="Pfam" id="PF02373">
    <property type="entry name" value="JmjC"/>
    <property type="match status" value="1"/>
</dbReference>
<dbReference type="InterPro" id="IPR004198">
    <property type="entry name" value="Znf_C5HC2"/>
</dbReference>
<dbReference type="InterPro" id="IPR003347">
    <property type="entry name" value="JmjC_dom"/>
</dbReference>
<feature type="compositionally biased region" description="Low complexity" evidence="3">
    <location>
        <begin position="68"/>
        <end position="77"/>
    </location>
</feature>
<feature type="compositionally biased region" description="Low complexity" evidence="3">
    <location>
        <begin position="1506"/>
        <end position="1539"/>
    </location>
</feature>
<name>A0A2J8AHT3_9CHLO</name>
<feature type="region of interest" description="Disordered" evidence="3">
    <location>
        <begin position="987"/>
        <end position="1027"/>
    </location>
</feature>
<dbReference type="GO" id="GO:0010468">
    <property type="term" value="P:regulation of gene expression"/>
    <property type="evidence" value="ECO:0007669"/>
    <property type="project" value="TreeGrafter"/>
</dbReference>
<feature type="compositionally biased region" description="Acidic residues" evidence="3">
    <location>
        <begin position="291"/>
        <end position="302"/>
    </location>
</feature>
<feature type="region of interest" description="Disordered" evidence="3">
    <location>
        <begin position="1075"/>
        <end position="1148"/>
    </location>
</feature>
<feature type="compositionally biased region" description="Low complexity" evidence="3">
    <location>
        <begin position="1344"/>
        <end position="1378"/>
    </location>
</feature>
<feature type="compositionally biased region" description="Basic and acidic residues" evidence="3">
    <location>
        <begin position="1085"/>
        <end position="1096"/>
    </location>
</feature>
<feature type="region of interest" description="Disordered" evidence="3">
    <location>
        <begin position="456"/>
        <end position="476"/>
    </location>
</feature>
<feature type="compositionally biased region" description="Low complexity" evidence="3">
    <location>
        <begin position="687"/>
        <end position="697"/>
    </location>
</feature>
<dbReference type="EMBL" id="PGGS01000015">
    <property type="protein sequence ID" value="PNH12084.1"/>
    <property type="molecule type" value="Genomic_DNA"/>
</dbReference>
<comment type="caution">
    <text evidence="5">The sequence shown here is derived from an EMBL/GenBank/DDBJ whole genome shotgun (WGS) entry which is preliminary data.</text>
</comment>
<dbReference type="PANTHER" id="PTHR10694:SF33">
    <property type="entry name" value="LYSINE-SPECIFIC DEMETHYLASE 5"/>
    <property type="match status" value="1"/>
</dbReference>
<feature type="compositionally biased region" description="Low complexity" evidence="3">
    <location>
        <begin position="1734"/>
        <end position="1745"/>
    </location>
</feature>
<feature type="compositionally biased region" description="Low complexity" evidence="3">
    <location>
        <begin position="1112"/>
        <end position="1126"/>
    </location>
</feature>